<proteinExistence type="predicted"/>
<name>A0ACB0EW41_RANTA</name>
<organism evidence="1 2">
    <name type="scientific">Rangifer tarandus platyrhynchus</name>
    <name type="common">Svalbard reindeer</name>
    <dbReference type="NCBI Taxonomy" id="3082113"/>
    <lineage>
        <taxon>Eukaryota</taxon>
        <taxon>Metazoa</taxon>
        <taxon>Chordata</taxon>
        <taxon>Craniata</taxon>
        <taxon>Vertebrata</taxon>
        <taxon>Euteleostomi</taxon>
        <taxon>Mammalia</taxon>
        <taxon>Eutheria</taxon>
        <taxon>Laurasiatheria</taxon>
        <taxon>Artiodactyla</taxon>
        <taxon>Ruminantia</taxon>
        <taxon>Pecora</taxon>
        <taxon>Cervidae</taxon>
        <taxon>Odocoileinae</taxon>
        <taxon>Rangifer</taxon>
    </lineage>
</organism>
<dbReference type="EMBL" id="OX596111">
    <property type="protein sequence ID" value="CAI9704664.1"/>
    <property type="molecule type" value="Genomic_DNA"/>
</dbReference>
<evidence type="ECO:0000313" key="2">
    <source>
        <dbReference type="Proteomes" id="UP001162501"/>
    </source>
</evidence>
<protein>
    <submittedName>
        <fullName evidence="1">Uncharacterized protein</fullName>
    </submittedName>
</protein>
<evidence type="ECO:0000313" key="1">
    <source>
        <dbReference type="EMBL" id="CAI9704664.1"/>
    </source>
</evidence>
<gene>
    <name evidence="1" type="ORF">MRATA1EN3_LOCUS15877</name>
</gene>
<dbReference type="Proteomes" id="UP001162501">
    <property type="component" value="Chromosome 27"/>
</dbReference>
<sequence length="166" mass="17374">MKTAWAAANLASRKGRSLLSCVPDTGGHSRIAESGRGGLMRPLQLAGLGEPAARSGRAIRGGSLDVRAKGSLLGRLRGTKGFFRSSKPQARHFFPPTRPQPHRQLPLVPLPACTAVRKGSRGARVAAPLRSPPQTPHRESRGGAAGTGKTPRSAGGSSARRGQPPW</sequence>
<accession>A0ACB0EW41</accession>
<reference evidence="1" key="1">
    <citation type="submission" date="2023-05" db="EMBL/GenBank/DDBJ databases">
        <authorList>
            <consortium name="ELIXIR-Norway"/>
        </authorList>
    </citation>
    <scope>NUCLEOTIDE SEQUENCE</scope>
</reference>